<dbReference type="PANTHER" id="PTHR21879">
    <property type="entry name" value="FI03362P-RELATED-RELATED"/>
    <property type="match status" value="1"/>
</dbReference>
<keyword evidence="3" id="KW-1185">Reference proteome</keyword>
<dbReference type="Pfam" id="PF07898">
    <property type="entry name" value="DUF1676"/>
    <property type="match status" value="1"/>
</dbReference>
<proteinExistence type="predicted"/>
<dbReference type="InterPro" id="IPR012464">
    <property type="entry name" value="DUF1676"/>
</dbReference>
<organism evidence="2 3">
    <name type="scientific">Megaselia scalaris</name>
    <name type="common">Humpbacked fly</name>
    <name type="synonym">Phora scalaris</name>
    <dbReference type="NCBI Taxonomy" id="36166"/>
    <lineage>
        <taxon>Eukaryota</taxon>
        <taxon>Metazoa</taxon>
        <taxon>Ecdysozoa</taxon>
        <taxon>Arthropoda</taxon>
        <taxon>Hexapoda</taxon>
        <taxon>Insecta</taxon>
        <taxon>Pterygota</taxon>
        <taxon>Neoptera</taxon>
        <taxon>Endopterygota</taxon>
        <taxon>Diptera</taxon>
        <taxon>Brachycera</taxon>
        <taxon>Muscomorpha</taxon>
        <taxon>Platypezoidea</taxon>
        <taxon>Phoridae</taxon>
        <taxon>Megaseliini</taxon>
        <taxon>Megaselia</taxon>
    </lineage>
</organism>
<feature type="transmembrane region" description="Helical" evidence="1">
    <location>
        <begin position="133"/>
        <end position="149"/>
    </location>
</feature>
<keyword evidence="1" id="KW-0812">Transmembrane</keyword>
<reference evidence="2" key="2">
    <citation type="submission" date="2015-06" db="UniProtKB">
        <authorList>
            <consortium name="EnsemblMetazoa"/>
        </authorList>
    </citation>
    <scope>IDENTIFICATION</scope>
</reference>
<accession>T1H5W4</accession>
<reference evidence="3" key="1">
    <citation type="submission" date="2013-02" db="EMBL/GenBank/DDBJ databases">
        <authorList>
            <person name="Hughes D."/>
        </authorList>
    </citation>
    <scope>NUCLEOTIDE SEQUENCE</scope>
    <source>
        <strain>Durham</strain>
        <strain evidence="3">NC isolate 2 -- Noor lab</strain>
    </source>
</reference>
<sequence length="151" mass="17250">ERFLRKLYTKCNSNTDNHSCMMLKLILYMNKLFKKSTVSITDNIRVTENKNLDDPDDDIMLARSAKSDDETMGILLADKMWKFIRSRTLKYKVANNADLTLTTEPDGNVNFGLSVNPVEMIEEARHKKKNTRLLALFAAKAGIIFAIFLKG</sequence>
<keyword evidence="1" id="KW-0472">Membrane</keyword>
<evidence type="ECO:0000313" key="3">
    <source>
        <dbReference type="Proteomes" id="UP000015102"/>
    </source>
</evidence>
<name>T1H5W4_MEGSC</name>
<dbReference type="EnsemblMetazoa" id="MESCA012097-RA">
    <property type="protein sequence ID" value="MESCA012097-PA"/>
    <property type="gene ID" value="MESCA012097"/>
</dbReference>
<dbReference type="Proteomes" id="UP000015102">
    <property type="component" value="Unassembled WGS sequence"/>
</dbReference>
<dbReference type="OMA" id="MWKFIRS"/>
<evidence type="ECO:0000313" key="2">
    <source>
        <dbReference type="EnsemblMetazoa" id="MESCA012097-PA"/>
    </source>
</evidence>
<dbReference type="AlphaFoldDB" id="T1H5W4"/>
<dbReference type="GO" id="GO:0016020">
    <property type="term" value="C:membrane"/>
    <property type="evidence" value="ECO:0007669"/>
    <property type="project" value="TreeGrafter"/>
</dbReference>
<keyword evidence="1" id="KW-1133">Transmembrane helix</keyword>
<dbReference type="HOGENOM" id="CLU_1736040_0_0_1"/>
<evidence type="ECO:0000256" key="1">
    <source>
        <dbReference type="SAM" id="Phobius"/>
    </source>
</evidence>
<protein>
    <submittedName>
        <fullName evidence="2">Uncharacterized protein</fullName>
    </submittedName>
</protein>
<dbReference type="PANTHER" id="PTHR21879:SF3">
    <property type="entry name" value="FI03378P"/>
    <property type="match status" value="1"/>
</dbReference>